<gene>
    <name evidence="3" type="ORF">ET33_03170</name>
</gene>
<organism evidence="3 4">
    <name type="scientific">Paenibacillus tyrfis</name>
    <dbReference type="NCBI Taxonomy" id="1501230"/>
    <lineage>
        <taxon>Bacteria</taxon>
        <taxon>Bacillati</taxon>
        <taxon>Bacillota</taxon>
        <taxon>Bacilli</taxon>
        <taxon>Bacillales</taxon>
        <taxon>Paenibacillaceae</taxon>
        <taxon>Paenibacillus</taxon>
    </lineage>
</organism>
<evidence type="ECO:0000313" key="3">
    <source>
        <dbReference type="EMBL" id="KEQ25730.1"/>
    </source>
</evidence>
<feature type="domain" description="GFO/IDH/MocA-like oxidoreductase" evidence="2">
    <location>
        <begin position="125"/>
        <end position="245"/>
    </location>
</feature>
<evidence type="ECO:0000259" key="1">
    <source>
        <dbReference type="Pfam" id="PF01408"/>
    </source>
</evidence>
<dbReference type="Pfam" id="PF01408">
    <property type="entry name" value="GFO_IDH_MocA"/>
    <property type="match status" value="1"/>
</dbReference>
<dbReference type="AlphaFoldDB" id="A0A081P4V7"/>
<name>A0A081P4V7_9BACL</name>
<dbReference type="EMBL" id="JNVM01000010">
    <property type="protein sequence ID" value="KEQ25730.1"/>
    <property type="molecule type" value="Genomic_DNA"/>
</dbReference>
<dbReference type="PANTHER" id="PTHR43708:SF8">
    <property type="entry name" value="OXIDOREDUCTASE"/>
    <property type="match status" value="1"/>
</dbReference>
<feature type="domain" description="Gfo/Idh/MocA-like oxidoreductase N-terminal" evidence="1">
    <location>
        <begin position="4"/>
        <end position="111"/>
    </location>
</feature>
<evidence type="ECO:0000259" key="2">
    <source>
        <dbReference type="Pfam" id="PF22725"/>
    </source>
</evidence>
<dbReference type="Gene3D" id="3.30.360.10">
    <property type="entry name" value="Dihydrodipicolinate Reductase, domain 2"/>
    <property type="match status" value="1"/>
</dbReference>
<reference evidence="3 4" key="1">
    <citation type="submission" date="2014-06" db="EMBL/GenBank/DDBJ databases">
        <title>Draft genome sequence of Paenibacillus sp. MSt1.</title>
        <authorList>
            <person name="Aw Y.K."/>
            <person name="Ong K.S."/>
            <person name="Gan H.M."/>
            <person name="Lee S.M."/>
        </authorList>
    </citation>
    <scope>NUCLEOTIDE SEQUENCE [LARGE SCALE GENOMIC DNA]</scope>
    <source>
        <strain evidence="3 4">MSt1</strain>
    </source>
</reference>
<evidence type="ECO:0000313" key="4">
    <source>
        <dbReference type="Proteomes" id="UP000028123"/>
    </source>
</evidence>
<protein>
    <submittedName>
        <fullName evidence="3">Oxidoreductase</fullName>
    </submittedName>
</protein>
<dbReference type="InterPro" id="IPR055170">
    <property type="entry name" value="GFO_IDH_MocA-like_dom"/>
</dbReference>
<dbReference type="Gene3D" id="3.40.50.720">
    <property type="entry name" value="NAD(P)-binding Rossmann-like Domain"/>
    <property type="match status" value="1"/>
</dbReference>
<dbReference type="InterPro" id="IPR000683">
    <property type="entry name" value="Gfo/Idh/MocA-like_OxRdtase_N"/>
</dbReference>
<dbReference type="Pfam" id="PF22725">
    <property type="entry name" value="GFO_IDH_MocA_C3"/>
    <property type="match status" value="1"/>
</dbReference>
<dbReference type="InterPro" id="IPR051317">
    <property type="entry name" value="Gfo/Idh/MocA_oxidoreduct"/>
</dbReference>
<dbReference type="RefSeq" id="WP_036682289.1">
    <property type="nucleotide sequence ID" value="NZ_JNVM01000010.1"/>
</dbReference>
<dbReference type="SUPFAM" id="SSF55347">
    <property type="entry name" value="Glyceraldehyde-3-phosphate dehydrogenase-like, C-terminal domain"/>
    <property type="match status" value="1"/>
</dbReference>
<proteinExistence type="predicted"/>
<dbReference type="SUPFAM" id="SSF51735">
    <property type="entry name" value="NAD(P)-binding Rossmann-fold domains"/>
    <property type="match status" value="1"/>
</dbReference>
<dbReference type="eggNOG" id="COG0673">
    <property type="taxonomic scope" value="Bacteria"/>
</dbReference>
<dbReference type="Proteomes" id="UP000028123">
    <property type="component" value="Unassembled WGS sequence"/>
</dbReference>
<dbReference type="GO" id="GO:0000166">
    <property type="term" value="F:nucleotide binding"/>
    <property type="evidence" value="ECO:0007669"/>
    <property type="project" value="InterPro"/>
</dbReference>
<accession>A0A081P4V7</accession>
<keyword evidence="4" id="KW-1185">Reference proteome</keyword>
<sequence length="321" mass="36160">MKALLAGLGVAGFGMYKKLREHEGMEVAVVEPNPALKEKLGVDDTPFYTSLEEALAAEKPDIFVNVTPPHVHTAINNRVFDLGLPVLCEKPIAFDYNESIQIVERSVKEQIPFMIAENYRRFPYMRKLKSLLDAGTIGTVSTIDVQFYRYHHTQRNYTVSLLDDIAVHHFDLMRYLTGKEGVRIFARNFNPVGSWSAEQANINLYALLEMEDGIAVSYTGSITSRGEQTEWGGNWRIEGTTGVIEVKDKELLVFKDGAVTRFDDYSDVVATDTLTEFLDSLREGRESETSGRDYLRTQGLVYYAAESNGEGRALNIQLHDI</sequence>
<dbReference type="PANTHER" id="PTHR43708">
    <property type="entry name" value="CONSERVED EXPRESSED OXIDOREDUCTASE (EUROFUNG)"/>
    <property type="match status" value="1"/>
</dbReference>
<comment type="caution">
    <text evidence="3">The sequence shown here is derived from an EMBL/GenBank/DDBJ whole genome shotgun (WGS) entry which is preliminary data.</text>
</comment>
<dbReference type="InterPro" id="IPR036291">
    <property type="entry name" value="NAD(P)-bd_dom_sf"/>
</dbReference>